<evidence type="ECO:0000259" key="1">
    <source>
        <dbReference type="Pfam" id="PF13280"/>
    </source>
</evidence>
<dbReference type="InterPro" id="IPR026881">
    <property type="entry name" value="WYL_dom"/>
</dbReference>
<protein>
    <recommendedName>
        <fullName evidence="1">WYL domain-containing protein</fullName>
    </recommendedName>
</protein>
<proteinExistence type="predicted"/>
<gene>
    <name evidence="2" type="ORF">A2637_04215</name>
</gene>
<evidence type="ECO:0000313" key="2">
    <source>
        <dbReference type="EMBL" id="OGI45096.1"/>
    </source>
</evidence>
<dbReference type="EMBL" id="MFSY01000096">
    <property type="protein sequence ID" value="OGI45096.1"/>
    <property type="molecule type" value="Genomic_DNA"/>
</dbReference>
<accession>A0A1F6TJ47</accession>
<feature type="domain" description="WYL" evidence="1">
    <location>
        <begin position="7"/>
        <end position="76"/>
    </location>
</feature>
<organism evidence="2 3">
    <name type="scientific">Candidatus Muproteobacteria bacterium RIFCSPHIGHO2_01_FULL_65_16</name>
    <dbReference type="NCBI Taxonomy" id="1817764"/>
    <lineage>
        <taxon>Bacteria</taxon>
        <taxon>Pseudomonadati</taxon>
        <taxon>Pseudomonadota</taxon>
        <taxon>Candidatus Muproteobacteria</taxon>
    </lineage>
</organism>
<dbReference type="AlphaFoldDB" id="A0A1F6TJ47"/>
<dbReference type="Pfam" id="PF13280">
    <property type="entry name" value="WYL"/>
    <property type="match status" value="1"/>
</dbReference>
<dbReference type="PROSITE" id="PS52050">
    <property type="entry name" value="WYL"/>
    <property type="match status" value="1"/>
</dbReference>
<dbReference type="Proteomes" id="UP000179360">
    <property type="component" value="Unassembled WGS sequence"/>
</dbReference>
<comment type="caution">
    <text evidence="2">The sequence shown here is derived from an EMBL/GenBank/DDBJ whole genome shotgun (WGS) entry which is preliminary data.</text>
</comment>
<evidence type="ECO:0000313" key="3">
    <source>
        <dbReference type="Proteomes" id="UP000179360"/>
    </source>
</evidence>
<name>A0A1F6TJ47_9PROT</name>
<sequence>MQPNIQQALAQAIRDKCCVAIRYHDQRQVRVIEPHAIYTDERGELVVDGYQTRGHSSSGRPPPFWRPFRLRKIASLSVLKETFAPRVAEGFSPERLKYRQGLVAIVQDGAPAFAYPAQNQEEMGPQLPDGLRR</sequence>
<reference evidence="2 3" key="1">
    <citation type="journal article" date="2016" name="Nat. Commun.">
        <title>Thousands of microbial genomes shed light on interconnected biogeochemical processes in an aquifer system.</title>
        <authorList>
            <person name="Anantharaman K."/>
            <person name="Brown C.T."/>
            <person name="Hug L.A."/>
            <person name="Sharon I."/>
            <person name="Castelle C.J."/>
            <person name="Probst A.J."/>
            <person name="Thomas B.C."/>
            <person name="Singh A."/>
            <person name="Wilkins M.J."/>
            <person name="Karaoz U."/>
            <person name="Brodie E.L."/>
            <person name="Williams K.H."/>
            <person name="Hubbard S.S."/>
            <person name="Banfield J.F."/>
        </authorList>
    </citation>
    <scope>NUCLEOTIDE SEQUENCE [LARGE SCALE GENOMIC DNA]</scope>
</reference>